<dbReference type="GO" id="GO:0003824">
    <property type="term" value="F:catalytic activity"/>
    <property type="evidence" value="ECO:0007669"/>
    <property type="project" value="InterPro"/>
</dbReference>
<proteinExistence type="predicted"/>
<dbReference type="EMBL" id="WHVB01000027">
    <property type="protein sequence ID" value="KAF8469811.1"/>
    <property type="molecule type" value="Genomic_DNA"/>
</dbReference>
<name>A0A9P5JYQ1_9AGAM</name>
<evidence type="ECO:0000259" key="3">
    <source>
        <dbReference type="Pfam" id="PF01035"/>
    </source>
</evidence>
<dbReference type="Proteomes" id="UP000759537">
    <property type="component" value="Unassembled WGS sequence"/>
</dbReference>
<reference evidence="4" key="1">
    <citation type="submission" date="2019-10" db="EMBL/GenBank/DDBJ databases">
        <authorList>
            <consortium name="DOE Joint Genome Institute"/>
            <person name="Kuo A."/>
            <person name="Miyauchi S."/>
            <person name="Kiss E."/>
            <person name="Drula E."/>
            <person name="Kohler A."/>
            <person name="Sanchez-Garcia M."/>
            <person name="Andreopoulos B."/>
            <person name="Barry K.W."/>
            <person name="Bonito G."/>
            <person name="Buee M."/>
            <person name="Carver A."/>
            <person name="Chen C."/>
            <person name="Cichocki N."/>
            <person name="Clum A."/>
            <person name="Culley D."/>
            <person name="Crous P.W."/>
            <person name="Fauchery L."/>
            <person name="Girlanda M."/>
            <person name="Hayes R."/>
            <person name="Keri Z."/>
            <person name="LaButti K."/>
            <person name="Lipzen A."/>
            <person name="Lombard V."/>
            <person name="Magnuson J."/>
            <person name="Maillard F."/>
            <person name="Morin E."/>
            <person name="Murat C."/>
            <person name="Nolan M."/>
            <person name="Ohm R."/>
            <person name="Pangilinan J."/>
            <person name="Pereira M."/>
            <person name="Perotto S."/>
            <person name="Peter M."/>
            <person name="Riley R."/>
            <person name="Sitrit Y."/>
            <person name="Stielow B."/>
            <person name="Szollosi G."/>
            <person name="Zifcakova L."/>
            <person name="Stursova M."/>
            <person name="Spatafora J.W."/>
            <person name="Tedersoo L."/>
            <person name="Vaario L.-M."/>
            <person name="Yamada A."/>
            <person name="Yan M."/>
            <person name="Wang P."/>
            <person name="Xu J."/>
            <person name="Bruns T."/>
            <person name="Baldrian P."/>
            <person name="Vilgalys R."/>
            <person name="Henrissat B."/>
            <person name="Grigoriev I.V."/>
            <person name="Hibbett D."/>
            <person name="Nagy L.G."/>
            <person name="Martin F.M."/>
        </authorList>
    </citation>
    <scope>NUCLEOTIDE SEQUENCE</scope>
    <source>
        <strain evidence="4">Prilba</strain>
    </source>
</reference>
<reference evidence="4" key="2">
    <citation type="journal article" date="2020" name="Nat. Commun.">
        <title>Large-scale genome sequencing of mycorrhizal fungi provides insights into the early evolution of symbiotic traits.</title>
        <authorList>
            <person name="Miyauchi S."/>
            <person name="Kiss E."/>
            <person name="Kuo A."/>
            <person name="Drula E."/>
            <person name="Kohler A."/>
            <person name="Sanchez-Garcia M."/>
            <person name="Morin E."/>
            <person name="Andreopoulos B."/>
            <person name="Barry K.W."/>
            <person name="Bonito G."/>
            <person name="Buee M."/>
            <person name="Carver A."/>
            <person name="Chen C."/>
            <person name="Cichocki N."/>
            <person name="Clum A."/>
            <person name="Culley D."/>
            <person name="Crous P.W."/>
            <person name="Fauchery L."/>
            <person name="Girlanda M."/>
            <person name="Hayes R.D."/>
            <person name="Keri Z."/>
            <person name="LaButti K."/>
            <person name="Lipzen A."/>
            <person name="Lombard V."/>
            <person name="Magnuson J."/>
            <person name="Maillard F."/>
            <person name="Murat C."/>
            <person name="Nolan M."/>
            <person name="Ohm R.A."/>
            <person name="Pangilinan J."/>
            <person name="Pereira M.F."/>
            <person name="Perotto S."/>
            <person name="Peter M."/>
            <person name="Pfister S."/>
            <person name="Riley R."/>
            <person name="Sitrit Y."/>
            <person name="Stielow J.B."/>
            <person name="Szollosi G."/>
            <person name="Zifcakova L."/>
            <person name="Stursova M."/>
            <person name="Spatafora J.W."/>
            <person name="Tedersoo L."/>
            <person name="Vaario L.M."/>
            <person name="Yamada A."/>
            <person name="Yan M."/>
            <person name="Wang P."/>
            <person name="Xu J."/>
            <person name="Bruns T."/>
            <person name="Baldrian P."/>
            <person name="Vilgalys R."/>
            <person name="Dunand C."/>
            <person name="Henrissat B."/>
            <person name="Grigoriev I.V."/>
            <person name="Hibbett D."/>
            <person name="Nagy L.G."/>
            <person name="Martin F.M."/>
        </authorList>
    </citation>
    <scope>NUCLEOTIDE SEQUENCE</scope>
    <source>
        <strain evidence="4">Prilba</strain>
    </source>
</reference>
<evidence type="ECO:0000256" key="1">
    <source>
        <dbReference type="ARBA" id="ARBA00022763"/>
    </source>
</evidence>
<organism evidence="4 5">
    <name type="scientific">Russula ochroleuca</name>
    <dbReference type="NCBI Taxonomy" id="152965"/>
    <lineage>
        <taxon>Eukaryota</taxon>
        <taxon>Fungi</taxon>
        <taxon>Dikarya</taxon>
        <taxon>Basidiomycota</taxon>
        <taxon>Agaricomycotina</taxon>
        <taxon>Agaricomycetes</taxon>
        <taxon>Russulales</taxon>
        <taxon>Russulaceae</taxon>
        <taxon>Russula</taxon>
    </lineage>
</organism>
<accession>A0A9P5JYQ1</accession>
<feature type="region of interest" description="Disordered" evidence="2">
    <location>
        <begin position="63"/>
        <end position="82"/>
    </location>
</feature>
<feature type="domain" description="Methylated-DNA-[protein]-cysteine S-methyltransferase DNA binding" evidence="3">
    <location>
        <begin position="5"/>
        <end position="81"/>
    </location>
</feature>
<gene>
    <name evidence="4" type="ORF">DFH94DRAFT_772588</name>
</gene>
<evidence type="ECO:0000313" key="5">
    <source>
        <dbReference type="Proteomes" id="UP000759537"/>
    </source>
</evidence>
<dbReference type="PANTHER" id="PTHR42942:SF1">
    <property type="entry name" value="ALKYLTRANSFERASE-LIKE PROTEIN 1"/>
    <property type="match status" value="1"/>
</dbReference>
<dbReference type="InterPro" id="IPR014048">
    <property type="entry name" value="MethylDNA_cys_MeTrfase_DNA-bd"/>
</dbReference>
<protein>
    <submittedName>
        <fullName evidence="4">DNA binding methylated-DNA--cysteine S-methyltransferase</fullName>
    </submittedName>
</protein>
<evidence type="ECO:0000256" key="2">
    <source>
        <dbReference type="SAM" id="MobiDB-lite"/>
    </source>
</evidence>
<sequence>MDSAEFHEAVYDIVRQIPRGKVTTYGHVAKLVGMPTYSRHVGQALKFLSPNADPPVPWQRVVSSAGKISSRGPGTDGAQRQR</sequence>
<keyword evidence="1" id="KW-0227">DNA damage</keyword>
<dbReference type="GO" id="GO:0006281">
    <property type="term" value="P:DNA repair"/>
    <property type="evidence" value="ECO:0007669"/>
    <property type="project" value="InterPro"/>
</dbReference>
<keyword evidence="5" id="KW-1185">Reference proteome</keyword>
<dbReference type="Gene3D" id="1.10.10.10">
    <property type="entry name" value="Winged helix-like DNA-binding domain superfamily/Winged helix DNA-binding domain"/>
    <property type="match status" value="1"/>
</dbReference>
<dbReference type="PANTHER" id="PTHR42942">
    <property type="entry name" value="6-O-METHYLGUANINE DNA METHYLTRANSFERASE"/>
    <property type="match status" value="1"/>
</dbReference>
<comment type="caution">
    <text evidence="4">The sequence shown here is derived from an EMBL/GenBank/DDBJ whole genome shotgun (WGS) entry which is preliminary data.</text>
</comment>
<dbReference type="InterPro" id="IPR052520">
    <property type="entry name" value="ATL_DNA_repair"/>
</dbReference>
<dbReference type="InterPro" id="IPR036388">
    <property type="entry name" value="WH-like_DNA-bd_sf"/>
</dbReference>
<dbReference type="SUPFAM" id="SSF46767">
    <property type="entry name" value="Methylated DNA-protein cysteine methyltransferase, C-terminal domain"/>
    <property type="match status" value="1"/>
</dbReference>
<dbReference type="AlphaFoldDB" id="A0A9P5JYQ1"/>
<dbReference type="Pfam" id="PF01035">
    <property type="entry name" value="DNA_binding_1"/>
    <property type="match status" value="1"/>
</dbReference>
<dbReference type="CDD" id="cd06445">
    <property type="entry name" value="ATase"/>
    <property type="match status" value="1"/>
</dbReference>
<evidence type="ECO:0000313" key="4">
    <source>
        <dbReference type="EMBL" id="KAF8469811.1"/>
    </source>
</evidence>
<dbReference type="OrthoDB" id="2548197at2759"/>
<dbReference type="InterPro" id="IPR036217">
    <property type="entry name" value="MethylDNA_cys_MeTrfase_DNAb"/>
</dbReference>